<evidence type="ECO:0000256" key="7">
    <source>
        <dbReference type="ARBA" id="ARBA00023136"/>
    </source>
</evidence>
<feature type="transmembrane region" description="Helical" evidence="9">
    <location>
        <begin position="45"/>
        <end position="70"/>
    </location>
</feature>
<proteinExistence type="inferred from homology"/>
<evidence type="ECO:0000256" key="4">
    <source>
        <dbReference type="ARBA" id="ARBA00022519"/>
    </source>
</evidence>
<evidence type="ECO:0000256" key="9">
    <source>
        <dbReference type="SAM" id="Phobius"/>
    </source>
</evidence>
<dbReference type="PANTHER" id="PTHR30574:SF1">
    <property type="entry name" value="SULPHUR TRANSPORT DOMAIN-CONTAINING PROTEIN"/>
    <property type="match status" value="1"/>
</dbReference>
<dbReference type="InterPro" id="IPR007272">
    <property type="entry name" value="Sulf_transp_TsuA/YedE"/>
</dbReference>
<dbReference type="PANTHER" id="PTHR30574">
    <property type="entry name" value="INNER MEMBRANE PROTEIN YEDE"/>
    <property type="match status" value="1"/>
</dbReference>
<keyword evidence="2" id="KW-0813">Transport</keyword>
<feature type="transmembrane region" description="Helical" evidence="9">
    <location>
        <begin position="155"/>
        <end position="173"/>
    </location>
</feature>
<feature type="transmembrane region" description="Helical" evidence="9">
    <location>
        <begin position="319"/>
        <end position="342"/>
    </location>
</feature>
<feature type="transmembrane region" description="Helical" evidence="9">
    <location>
        <begin position="291"/>
        <end position="313"/>
    </location>
</feature>
<feature type="transmembrane region" description="Helical" evidence="9">
    <location>
        <begin position="76"/>
        <end position="95"/>
    </location>
</feature>
<dbReference type="AlphaFoldDB" id="D2U195"/>
<evidence type="ECO:0000256" key="1">
    <source>
        <dbReference type="ARBA" id="ARBA00004429"/>
    </source>
</evidence>
<organism evidence="10">
    <name type="scientific">Arsenophonus nasoniae</name>
    <name type="common">son-killer infecting Nasonia vitripennis</name>
    <dbReference type="NCBI Taxonomy" id="638"/>
    <lineage>
        <taxon>Bacteria</taxon>
        <taxon>Pseudomonadati</taxon>
        <taxon>Pseudomonadota</taxon>
        <taxon>Gammaproteobacteria</taxon>
        <taxon>Enterobacterales</taxon>
        <taxon>Morganellaceae</taxon>
        <taxon>Arsenophonus</taxon>
    </lineage>
</organism>
<evidence type="ECO:0000256" key="5">
    <source>
        <dbReference type="ARBA" id="ARBA00022692"/>
    </source>
</evidence>
<name>D2U195_9GAMM</name>
<keyword evidence="7 9" id="KW-0472">Membrane</keyword>
<keyword evidence="6 9" id="KW-1133">Transmembrane helix</keyword>
<sequence length="350" mass="37957">MILMISLSHISGLVLGGLLGFIMQRGRFCLAGGLRDFYLFRDGEMIIAILIVISIQSFGLFGLQSLGLVILPYAKFLWLATIVGGILFGSGMALAGSCSTGAYYRTAEGLVGSIIAVIGFILASWFVRLPVSKSFFSPITSQILDSGTITQTFHVSPYVIMLILISLTIYLTIRHIKQWKPINAAKITAKKTGISHLLFEARWHPFITAMLVGIIALLAWPASLSAGRIGGLGISGPSAQLFSLLIHGNLKFFDWAGYLLIGILLGSFIAAKGSQEFRFRNPGLATMVKNFIGGLLMGMGSGLAGGCMLGNTLVNTAWFAWQGWVFIPCIIFGSWLTSYFTIIRPWQIKS</sequence>
<reference evidence="10" key="1">
    <citation type="journal article" date="2010" name="Insect Mol. Biol.">
        <title>The draft genome sequence of Arsenophonus nasoniae, son-killer bacterium of Nasonia vitripennis, reveals genes associated with virulence and symbiosis.</title>
        <authorList>
            <person name="Wilkes T."/>
            <person name="Darby A.C."/>
            <person name="Choi J."/>
            <person name="Colborne J.K."/>
            <person name="Werren J.H."/>
            <person name="Hurst G.D.D."/>
        </authorList>
    </citation>
    <scope>NUCLEOTIDE SEQUENCE</scope>
</reference>
<comment type="similarity">
    <text evidence="8">Belongs to the TsuA/YedE (TC 9.B.102) family.</text>
</comment>
<evidence type="ECO:0000256" key="8">
    <source>
        <dbReference type="ARBA" id="ARBA00035655"/>
    </source>
</evidence>
<comment type="subcellular location">
    <subcellularLocation>
        <location evidence="1">Cell inner membrane</location>
        <topology evidence="1">Multi-pass membrane protein</topology>
    </subcellularLocation>
</comment>
<dbReference type="EMBL" id="FN545234">
    <property type="protein sequence ID" value="CBA74458.1"/>
    <property type="molecule type" value="Genomic_DNA"/>
</dbReference>
<dbReference type="GO" id="GO:0005886">
    <property type="term" value="C:plasma membrane"/>
    <property type="evidence" value="ECO:0007669"/>
    <property type="project" value="UniProtKB-SubCell"/>
</dbReference>
<keyword evidence="5 9" id="KW-0812">Transmembrane</keyword>
<feature type="transmembrane region" description="Helical" evidence="9">
    <location>
        <begin position="6"/>
        <end position="24"/>
    </location>
</feature>
<feature type="transmembrane region" description="Helical" evidence="9">
    <location>
        <begin position="107"/>
        <end position="127"/>
    </location>
</feature>
<accession>D2U195</accession>
<feature type="transmembrane region" description="Helical" evidence="9">
    <location>
        <begin position="203"/>
        <end position="222"/>
    </location>
</feature>
<keyword evidence="3" id="KW-1003">Cell membrane</keyword>
<evidence type="ECO:0000256" key="6">
    <source>
        <dbReference type="ARBA" id="ARBA00022989"/>
    </source>
</evidence>
<protein>
    <submittedName>
        <fullName evidence="10">Membrane protein, YeeE/YedE family</fullName>
    </submittedName>
</protein>
<keyword evidence="4" id="KW-0997">Cell inner membrane</keyword>
<evidence type="ECO:0000313" key="10">
    <source>
        <dbReference type="EMBL" id="CBA74458.1"/>
    </source>
</evidence>
<evidence type="ECO:0000256" key="3">
    <source>
        <dbReference type="ARBA" id="ARBA00022475"/>
    </source>
</evidence>
<evidence type="ECO:0000256" key="2">
    <source>
        <dbReference type="ARBA" id="ARBA00022448"/>
    </source>
</evidence>
<dbReference type="Pfam" id="PF04143">
    <property type="entry name" value="Sulf_transp"/>
    <property type="match status" value="1"/>
</dbReference>
<gene>
    <name evidence="10" type="ORF">ARN_23090</name>
</gene>
<feature type="transmembrane region" description="Helical" evidence="9">
    <location>
        <begin position="252"/>
        <end position="271"/>
    </location>
</feature>